<dbReference type="SUPFAM" id="SSF55874">
    <property type="entry name" value="ATPase domain of HSP90 chaperone/DNA topoisomerase II/histidine kinase"/>
    <property type="match status" value="2"/>
</dbReference>
<reference evidence="8" key="2">
    <citation type="submission" date="2021-04" db="EMBL/GenBank/DDBJ databases">
        <authorList>
            <person name="Gilroy R."/>
        </authorList>
    </citation>
    <scope>NUCLEOTIDE SEQUENCE</scope>
    <source>
        <strain evidence="8">CHK186-16707</strain>
    </source>
</reference>
<dbReference type="InterPro" id="IPR037196">
    <property type="entry name" value="HSP90_C"/>
</dbReference>
<keyword evidence="5" id="KW-0963">Cytoplasm</keyword>
<feature type="binding site" evidence="6">
    <location>
        <position position="214"/>
    </location>
    <ligand>
        <name>ATP</name>
        <dbReference type="ChEBI" id="CHEBI:30616"/>
    </ligand>
</feature>
<dbReference type="PANTHER" id="PTHR11528">
    <property type="entry name" value="HEAT SHOCK PROTEIN 90 FAMILY MEMBER"/>
    <property type="match status" value="1"/>
</dbReference>
<dbReference type="EMBL" id="DXAN01000006">
    <property type="protein sequence ID" value="HJA08162.1"/>
    <property type="molecule type" value="Genomic_DNA"/>
</dbReference>
<evidence type="ECO:0000256" key="4">
    <source>
        <dbReference type="ARBA" id="ARBA00023186"/>
    </source>
</evidence>
<feature type="compositionally biased region" description="Basic and acidic residues" evidence="7">
    <location>
        <begin position="140"/>
        <end position="149"/>
    </location>
</feature>
<feature type="binding site" evidence="6">
    <location>
        <position position="99"/>
    </location>
    <ligand>
        <name>ATP</name>
        <dbReference type="ChEBI" id="CHEBI:30616"/>
    </ligand>
</feature>
<dbReference type="InterPro" id="IPR001404">
    <property type="entry name" value="Hsp90_fam"/>
</dbReference>
<evidence type="ECO:0000256" key="7">
    <source>
        <dbReference type="SAM" id="MobiDB-lite"/>
    </source>
</evidence>
<feature type="binding site" evidence="6">
    <location>
        <begin position="100"/>
        <end position="101"/>
    </location>
    <ligand>
        <name>ATP</name>
        <dbReference type="ChEBI" id="CHEBI:30616"/>
    </ligand>
</feature>
<organism evidence="8 9">
    <name type="scientific">Candidatus Mailhella merdigallinarum</name>
    <dbReference type="NCBI Taxonomy" id="2838658"/>
    <lineage>
        <taxon>Bacteria</taxon>
        <taxon>Pseudomonadati</taxon>
        <taxon>Thermodesulfobacteriota</taxon>
        <taxon>Desulfovibrionia</taxon>
        <taxon>Desulfovibrionales</taxon>
        <taxon>Desulfovibrionaceae</taxon>
        <taxon>Mailhella</taxon>
    </lineage>
</organism>
<dbReference type="AlphaFoldDB" id="A0A9D2KLT4"/>
<dbReference type="InterPro" id="IPR020575">
    <property type="entry name" value="Hsp90_N"/>
</dbReference>
<gene>
    <name evidence="5 8" type="primary">htpG</name>
    <name evidence="8" type="ORF">H9962_03070</name>
</gene>
<comment type="caution">
    <text evidence="5">Lacks conserved residue(s) required for the propagation of feature annotation.</text>
</comment>
<dbReference type="Pfam" id="PF00183">
    <property type="entry name" value="HSP90"/>
    <property type="match status" value="1"/>
</dbReference>
<comment type="function">
    <text evidence="5">Molecular chaperone. Has ATPase activity.</text>
</comment>
<dbReference type="SUPFAM" id="SSF110942">
    <property type="entry name" value="HSP90 C-terminal domain"/>
    <property type="match status" value="1"/>
</dbReference>
<feature type="binding site" evidence="6">
    <location>
        <position position="80"/>
    </location>
    <ligand>
        <name>ATP</name>
        <dbReference type="ChEBI" id="CHEBI:30616"/>
    </ligand>
</feature>
<keyword evidence="2 5" id="KW-0547">Nucleotide-binding</keyword>
<dbReference type="GO" id="GO:0005524">
    <property type="term" value="F:ATP binding"/>
    <property type="evidence" value="ECO:0007669"/>
    <property type="project" value="UniProtKB-UniRule"/>
</dbReference>
<feature type="binding site" evidence="6">
    <location>
        <position position="34"/>
    </location>
    <ligand>
        <name>ATP</name>
        <dbReference type="ChEBI" id="CHEBI:30616"/>
    </ligand>
</feature>
<feature type="binding site" evidence="6">
    <location>
        <position position="93"/>
    </location>
    <ligand>
        <name>ATP</name>
        <dbReference type="ChEBI" id="CHEBI:30616"/>
    </ligand>
</feature>
<dbReference type="GO" id="GO:0051082">
    <property type="term" value="F:unfolded protein binding"/>
    <property type="evidence" value="ECO:0007669"/>
    <property type="project" value="UniProtKB-UniRule"/>
</dbReference>
<evidence type="ECO:0000256" key="5">
    <source>
        <dbReference type="HAMAP-Rule" id="MF_00505"/>
    </source>
</evidence>
<evidence type="ECO:0000313" key="8">
    <source>
        <dbReference type="EMBL" id="HJA08162.1"/>
    </source>
</evidence>
<dbReference type="PRINTS" id="PR00775">
    <property type="entry name" value="HEATSHOCK90"/>
</dbReference>
<sequence length="670" mass="75932">MAKAKTHQFRAETRKVLNILTHSLYTNREIFLRELLSNASDALEKARFLQNKGESVRDADLPLEIRITADKEADMLIVTDTGVGMTEQEMIDNLGTIAKSGSEQFLREREAERADGEDARDKTAEAAERASEDEAPTDESDAKENEGGRSDATQIIGHFGVGFYSVFMVADKVEVVSVAARGDGTPHVWTSDGTGSFSVKALEGDEARNFKRGTVIKAHLKDDAKEFLEKYRLESIIRGHSNFLPFPILLEGERVNTTPALWREPKFSITKEQYDEFYKFLSYDSKPPLDIIHLSVDAPVQFTALLFIPDTAQDYFHDQKDEWGLDLYVRRVLIERSNSELIPNYLAFLKGVVDTEDLPLNISRETLQENVVLRKISQTIAKQVLTHLERMAAADKDKYEAFWKLHGRYFKFAFNDYMNRDRVAPLLRFPSSVTEDDHVTSLDDYLSRAKSGQKEIWYVTAPTREAAKVNPHLERFRRKGVEVLYLLEAVDEFALESLMEYKGHPFKSVEQAAADALDELPDTGETEPKAEPLSDDDKAAFERLVDKIRAILGDQIKEVRVSDRLSGSPACLASPDGVSSSMEKLMRVMQKSDGIPRKILELNPDHPLMRALLRIHKTNPDDPLLTDIVNNLYDNTLLLDGYLNDPYSMADRSLKLLNEAATWYADLRKL</sequence>
<accession>A0A9D2KLT4</accession>
<dbReference type="Proteomes" id="UP000824225">
    <property type="component" value="Unassembled WGS sequence"/>
</dbReference>
<evidence type="ECO:0000256" key="1">
    <source>
        <dbReference type="ARBA" id="ARBA00008239"/>
    </source>
</evidence>
<dbReference type="InterPro" id="IPR020568">
    <property type="entry name" value="Ribosomal_Su5_D2-typ_SF"/>
</dbReference>
<keyword evidence="4 5" id="KW-0143">Chaperone</keyword>
<feature type="binding site" evidence="6">
    <location>
        <position position="364"/>
    </location>
    <ligand>
        <name>ATP</name>
        <dbReference type="ChEBI" id="CHEBI:30616"/>
    </ligand>
</feature>
<dbReference type="GO" id="GO:0005737">
    <property type="term" value="C:cytoplasm"/>
    <property type="evidence" value="ECO:0007669"/>
    <property type="project" value="UniProtKB-SubCell"/>
</dbReference>
<dbReference type="HAMAP" id="MF_00505">
    <property type="entry name" value="HSP90"/>
    <property type="match status" value="1"/>
</dbReference>
<dbReference type="PROSITE" id="PS00298">
    <property type="entry name" value="HSP90"/>
    <property type="match status" value="1"/>
</dbReference>
<feature type="binding site" evidence="6">
    <location>
        <position position="85"/>
    </location>
    <ligand>
        <name>ATP</name>
        <dbReference type="ChEBI" id="CHEBI:30616"/>
    </ligand>
</feature>
<name>A0A9D2KLT4_9BACT</name>
<evidence type="ECO:0000313" key="9">
    <source>
        <dbReference type="Proteomes" id="UP000824225"/>
    </source>
</evidence>
<dbReference type="GO" id="GO:0016887">
    <property type="term" value="F:ATP hydrolysis activity"/>
    <property type="evidence" value="ECO:0007669"/>
    <property type="project" value="InterPro"/>
</dbReference>
<dbReference type="GO" id="GO:0140662">
    <property type="term" value="F:ATP-dependent protein folding chaperone"/>
    <property type="evidence" value="ECO:0007669"/>
    <property type="project" value="InterPro"/>
</dbReference>
<feature type="compositionally biased region" description="Basic and acidic residues" evidence="7">
    <location>
        <begin position="105"/>
        <end position="132"/>
    </location>
</feature>
<dbReference type="PIRSF" id="PIRSF002583">
    <property type="entry name" value="Hsp90"/>
    <property type="match status" value="1"/>
</dbReference>
<feature type="region of interest" description="A; substrate-binding" evidence="5">
    <location>
        <begin position="1"/>
        <end position="364"/>
    </location>
</feature>
<keyword evidence="3 5" id="KW-0067">ATP-binding</keyword>
<comment type="caution">
    <text evidence="8">The sequence shown here is derived from an EMBL/GenBank/DDBJ whole genome shotgun (WGS) entry which is preliminary data.</text>
</comment>
<reference evidence="8" key="1">
    <citation type="journal article" date="2021" name="PeerJ">
        <title>Extensive microbial diversity within the chicken gut microbiome revealed by metagenomics and culture.</title>
        <authorList>
            <person name="Gilroy R."/>
            <person name="Ravi A."/>
            <person name="Getino M."/>
            <person name="Pursley I."/>
            <person name="Horton D.L."/>
            <person name="Alikhan N.F."/>
            <person name="Baker D."/>
            <person name="Gharbi K."/>
            <person name="Hall N."/>
            <person name="Watson M."/>
            <person name="Adriaenssens E.M."/>
            <person name="Foster-Nyarko E."/>
            <person name="Jarju S."/>
            <person name="Secka A."/>
            <person name="Antonio M."/>
            <person name="Oren A."/>
            <person name="Chaudhuri R.R."/>
            <person name="La Ragione R."/>
            <person name="Hildebrand F."/>
            <person name="Pallen M.J."/>
        </authorList>
    </citation>
    <scope>NUCLEOTIDE SEQUENCE</scope>
    <source>
        <strain evidence="8">CHK186-16707</strain>
    </source>
</reference>
<dbReference type="Gene3D" id="3.30.230.80">
    <property type="match status" value="1"/>
</dbReference>
<comment type="subcellular location">
    <subcellularLocation>
        <location evidence="5">Cytoplasm</location>
    </subcellularLocation>
</comment>
<dbReference type="CDD" id="cd16927">
    <property type="entry name" value="HATPase_Hsp90-like"/>
    <property type="match status" value="1"/>
</dbReference>
<feature type="region of interest" description="Disordered" evidence="7">
    <location>
        <begin position="102"/>
        <end position="151"/>
    </location>
</feature>
<dbReference type="InterPro" id="IPR036890">
    <property type="entry name" value="HATPase_C_sf"/>
</dbReference>
<comment type="similarity">
    <text evidence="1 5">Belongs to the heat shock protein 90 family.</text>
</comment>
<dbReference type="Gene3D" id="3.30.565.10">
    <property type="entry name" value="Histidine kinase-like ATPase, C-terminal domain"/>
    <property type="match status" value="1"/>
</dbReference>
<feature type="region of interest" description="C" evidence="5">
    <location>
        <begin position="585"/>
        <end position="670"/>
    </location>
</feature>
<keyword evidence="5" id="KW-0346">Stress response</keyword>
<comment type="subunit">
    <text evidence="5">Homodimer.</text>
</comment>
<protein>
    <recommendedName>
        <fullName evidence="5">Chaperone protein HtpG</fullName>
    </recommendedName>
    <alternativeName>
        <fullName evidence="5">Heat shock protein HtpG</fullName>
    </alternativeName>
    <alternativeName>
        <fullName evidence="5">High temperature protein G</fullName>
    </alternativeName>
</protein>
<dbReference type="SUPFAM" id="SSF54211">
    <property type="entry name" value="Ribosomal protein S5 domain 2-like"/>
    <property type="match status" value="1"/>
</dbReference>
<dbReference type="NCBIfam" id="NF003555">
    <property type="entry name" value="PRK05218.1"/>
    <property type="match status" value="1"/>
</dbReference>
<evidence type="ECO:0000256" key="3">
    <source>
        <dbReference type="ARBA" id="ARBA00022840"/>
    </source>
</evidence>
<dbReference type="Gene3D" id="1.20.120.790">
    <property type="entry name" value="Heat shock protein 90, C-terminal domain"/>
    <property type="match status" value="1"/>
</dbReference>
<dbReference type="InterPro" id="IPR019805">
    <property type="entry name" value="Heat_shock_protein_90_CS"/>
</dbReference>
<dbReference type="Gene3D" id="3.40.50.11260">
    <property type="match status" value="1"/>
</dbReference>
<proteinExistence type="inferred from homology"/>
<feature type="binding site" evidence="6">
    <location>
        <position position="38"/>
    </location>
    <ligand>
        <name>ATP</name>
        <dbReference type="ChEBI" id="CHEBI:30616"/>
    </ligand>
</feature>
<evidence type="ECO:0000256" key="2">
    <source>
        <dbReference type="ARBA" id="ARBA00022741"/>
    </source>
</evidence>
<evidence type="ECO:0000256" key="6">
    <source>
        <dbReference type="PIRSR" id="PIRSR002583-1"/>
    </source>
</evidence>